<keyword evidence="1" id="KW-1133">Transmembrane helix</keyword>
<dbReference type="EMBL" id="ACZR01000006">
    <property type="protein sequence ID" value="EEX50751.1"/>
    <property type="molecule type" value="Genomic_DNA"/>
</dbReference>
<dbReference type="AlphaFoldDB" id="C9PNW0"/>
<feature type="transmembrane region" description="Helical" evidence="1">
    <location>
        <begin position="25"/>
        <end position="49"/>
    </location>
</feature>
<keyword evidence="1" id="KW-0812">Transmembrane</keyword>
<sequence>METVQLCLYLLAAYFIFAKPEKEKIAYRITCFVVISAFFVFFMATKAMILPGVNY</sequence>
<dbReference type="Proteomes" id="UP000005519">
    <property type="component" value="Unassembled WGS sequence"/>
</dbReference>
<keyword evidence="3" id="KW-1185">Reference proteome</keyword>
<gene>
    <name evidence="2" type="ORF">HMPREF0621_0692</name>
</gene>
<name>C9PNW0_9PAST</name>
<accession>C9PNW0</accession>
<evidence type="ECO:0000313" key="2">
    <source>
        <dbReference type="EMBL" id="EEX50751.1"/>
    </source>
</evidence>
<proteinExistence type="predicted"/>
<dbReference type="HOGENOM" id="CLU_3028177_0_0_6"/>
<dbReference type="RefSeq" id="WP_005763574.1">
    <property type="nucleotide sequence ID" value="NZ_GG704811.1"/>
</dbReference>
<keyword evidence="1" id="KW-0472">Membrane</keyword>
<organism evidence="2 3">
    <name type="scientific">Pasteurella dagmatis ATCC 43325</name>
    <dbReference type="NCBI Taxonomy" id="667128"/>
    <lineage>
        <taxon>Bacteria</taxon>
        <taxon>Pseudomonadati</taxon>
        <taxon>Pseudomonadota</taxon>
        <taxon>Gammaproteobacteria</taxon>
        <taxon>Pasteurellales</taxon>
        <taxon>Pasteurellaceae</taxon>
        <taxon>Pasteurella</taxon>
    </lineage>
</organism>
<evidence type="ECO:0000313" key="3">
    <source>
        <dbReference type="Proteomes" id="UP000005519"/>
    </source>
</evidence>
<comment type="caution">
    <text evidence="2">The sequence shown here is derived from an EMBL/GenBank/DDBJ whole genome shotgun (WGS) entry which is preliminary data.</text>
</comment>
<evidence type="ECO:0000256" key="1">
    <source>
        <dbReference type="SAM" id="Phobius"/>
    </source>
</evidence>
<protein>
    <submittedName>
        <fullName evidence="2">Uncharacterized protein</fullName>
    </submittedName>
</protein>
<reference evidence="2 3" key="1">
    <citation type="submission" date="2009-10" db="EMBL/GenBank/DDBJ databases">
        <authorList>
            <person name="Muzny D."/>
            <person name="Qin X."/>
            <person name="Deng J."/>
            <person name="Jiang H."/>
            <person name="Liu Y."/>
            <person name="Qu J."/>
            <person name="Song X.-Z."/>
            <person name="Zhang L."/>
            <person name="Thornton R."/>
            <person name="Coyle M."/>
            <person name="Francisco L."/>
            <person name="Jackson L."/>
            <person name="Javaid M."/>
            <person name="Korchina V."/>
            <person name="Kovar C."/>
            <person name="Mata R."/>
            <person name="Mathew T."/>
            <person name="Ngo R."/>
            <person name="Nguyen L."/>
            <person name="Nguyen N."/>
            <person name="Okwuonu G."/>
            <person name="Ongeri F."/>
            <person name="Pham C."/>
            <person name="Simmons D."/>
            <person name="Wilczek-Boney K."/>
            <person name="Hale W."/>
            <person name="Jakkamsetti A."/>
            <person name="Pham P."/>
            <person name="Ruth R."/>
            <person name="San Lucas F."/>
            <person name="Warren J."/>
            <person name="Zhang J."/>
            <person name="Zhao Z."/>
            <person name="Zhou C."/>
            <person name="Zhu D."/>
            <person name="Lee S."/>
            <person name="Bess C."/>
            <person name="Blankenburg K."/>
            <person name="Forbes L."/>
            <person name="Fu Q."/>
            <person name="Gubbala S."/>
            <person name="Hirani K."/>
            <person name="Jayaseelan J.C."/>
            <person name="Lara F."/>
            <person name="Munidasa M."/>
            <person name="Palculict T."/>
            <person name="Patil S."/>
            <person name="Pu L.-L."/>
            <person name="Saada N."/>
            <person name="Tang L."/>
            <person name="Weissenberger G."/>
            <person name="Zhu Y."/>
            <person name="Hemphill L."/>
            <person name="Shang Y."/>
            <person name="Youmans B."/>
            <person name="Ayvaz T."/>
            <person name="Ross M."/>
            <person name="Santibanez J."/>
            <person name="Aqrawi P."/>
            <person name="Gross S."/>
            <person name="Joshi V."/>
            <person name="Fowler G."/>
            <person name="Nazareth L."/>
            <person name="Reid J."/>
            <person name="Worley K."/>
            <person name="Petrosino J."/>
            <person name="Highlander S."/>
            <person name="Gibbs R."/>
        </authorList>
    </citation>
    <scope>NUCLEOTIDE SEQUENCE [LARGE SCALE GENOMIC DNA]</scope>
    <source>
        <strain evidence="2 3">ATCC 43325</strain>
    </source>
</reference>